<name>A0A6J7NDQ2_9ZZZZ</name>
<dbReference type="EMBL" id="CAFBOK010000135">
    <property type="protein sequence ID" value="CAB4988763.1"/>
    <property type="molecule type" value="Genomic_DNA"/>
</dbReference>
<reference evidence="1" key="1">
    <citation type="submission" date="2020-05" db="EMBL/GenBank/DDBJ databases">
        <authorList>
            <person name="Chiriac C."/>
            <person name="Salcher M."/>
            <person name="Ghai R."/>
            <person name="Kavagutti S V."/>
        </authorList>
    </citation>
    <scope>NUCLEOTIDE SEQUENCE</scope>
</reference>
<gene>
    <name evidence="1" type="ORF">UFOPK3927_01178</name>
</gene>
<protein>
    <submittedName>
        <fullName evidence="1">Unannotated protein</fullName>
    </submittedName>
</protein>
<dbReference type="AlphaFoldDB" id="A0A6J7NDQ2"/>
<organism evidence="1">
    <name type="scientific">freshwater metagenome</name>
    <dbReference type="NCBI Taxonomy" id="449393"/>
    <lineage>
        <taxon>unclassified sequences</taxon>
        <taxon>metagenomes</taxon>
        <taxon>ecological metagenomes</taxon>
    </lineage>
</organism>
<evidence type="ECO:0000313" key="1">
    <source>
        <dbReference type="EMBL" id="CAB4988763.1"/>
    </source>
</evidence>
<sequence length="117" mass="12837">MPCDCFPLAILIGGEIERIGVLQCTTKFSNGVFLLVVHLVIGLEVVIRIDAQIRPPLFLFPLGKLLGLRHEITNVANRSDNGRRRATGVLAAEEFGDLLRLGGRFDNDEGTGHGWTQ</sequence>
<proteinExistence type="predicted"/>
<accession>A0A6J7NDQ2</accession>